<proteinExistence type="predicted"/>
<evidence type="ECO:0000313" key="1">
    <source>
        <dbReference type="EMBL" id="KAL5106714.1"/>
    </source>
</evidence>
<dbReference type="Proteomes" id="UP001651158">
    <property type="component" value="Unassembled WGS sequence"/>
</dbReference>
<name>A0ABR4QAS2_9CEST</name>
<reference evidence="1 2" key="1">
    <citation type="journal article" date="2022" name="Front. Cell. Infect. Microbiol.">
        <title>The Genomes of Two Strains of Taenia crassiceps the Animal Model for the Study of Human Cysticercosis.</title>
        <authorList>
            <person name="Bobes R.J."/>
            <person name="Estrada K."/>
            <person name="Rios-Valencia D.G."/>
            <person name="Calderon-Gallegos A."/>
            <person name="de la Torre P."/>
            <person name="Carrero J.C."/>
            <person name="Sanchez-Flores A."/>
            <person name="Laclette J.P."/>
        </authorList>
    </citation>
    <scope>NUCLEOTIDE SEQUENCE [LARGE SCALE GENOMIC DNA]</scope>
    <source>
        <strain evidence="1">WFUcys</strain>
    </source>
</reference>
<comment type="caution">
    <text evidence="1">The sequence shown here is derived from an EMBL/GenBank/DDBJ whole genome shotgun (WGS) entry which is preliminary data.</text>
</comment>
<gene>
    <name evidence="1" type="ORF">TcWFU_003456</name>
</gene>
<dbReference type="EMBL" id="JAKROA010000005">
    <property type="protein sequence ID" value="KAL5106714.1"/>
    <property type="molecule type" value="Genomic_DNA"/>
</dbReference>
<evidence type="ECO:0000313" key="2">
    <source>
        <dbReference type="Proteomes" id="UP001651158"/>
    </source>
</evidence>
<keyword evidence="2" id="KW-1185">Reference proteome</keyword>
<protein>
    <submittedName>
        <fullName evidence="1">Uncharacterized protein</fullName>
    </submittedName>
</protein>
<sequence>MVLTCVRDSYQNSDQNVDWRGRLSCKAVGTGSASLYSSHCLRFSSSLIPTRLRLAFSGLFVRVCPVAWVMSPSLQWSYSLTPSPRNPPTPLPQLVMKSRTDVQVRTLQCAADSWNSSLHSARSSSSMTEQSAAGTLVL</sequence>
<accession>A0ABR4QAS2</accession>
<organism evidence="1 2">
    <name type="scientific">Taenia crassiceps</name>
    <dbReference type="NCBI Taxonomy" id="6207"/>
    <lineage>
        <taxon>Eukaryota</taxon>
        <taxon>Metazoa</taxon>
        <taxon>Spiralia</taxon>
        <taxon>Lophotrochozoa</taxon>
        <taxon>Platyhelminthes</taxon>
        <taxon>Cestoda</taxon>
        <taxon>Eucestoda</taxon>
        <taxon>Cyclophyllidea</taxon>
        <taxon>Taeniidae</taxon>
        <taxon>Taenia</taxon>
    </lineage>
</organism>